<evidence type="ECO:0000313" key="2">
    <source>
        <dbReference type="Proteomes" id="UP000735302"/>
    </source>
</evidence>
<dbReference type="Proteomes" id="UP000735302">
    <property type="component" value="Unassembled WGS sequence"/>
</dbReference>
<dbReference type="AlphaFoldDB" id="A0AAV3Z844"/>
<keyword evidence="2" id="KW-1185">Reference proteome</keyword>
<name>A0AAV3Z844_9GAST</name>
<comment type="caution">
    <text evidence="1">The sequence shown here is derived from an EMBL/GenBank/DDBJ whole genome shotgun (WGS) entry which is preliminary data.</text>
</comment>
<accession>A0AAV3Z844</accession>
<evidence type="ECO:0008006" key="3">
    <source>
        <dbReference type="Google" id="ProtNLM"/>
    </source>
</evidence>
<reference evidence="1 2" key="1">
    <citation type="journal article" date="2021" name="Elife">
        <title>Chloroplast acquisition without the gene transfer in kleptoplastic sea slugs, Plakobranchus ocellatus.</title>
        <authorList>
            <person name="Maeda T."/>
            <person name="Takahashi S."/>
            <person name="Yoshida T."/>
            <person name="Shimamura S."/>
            <person name="Takaki Y."/>
            <person name="Nagai Y."/>
            <person name="Toyoda A."/>
            <person name="Suzuki Y."/>
            <person name="Arimoto A."/>
            <person name="Ishii H."/>
            <person name="Satoh N."/>
            <person name="Nishiyama T."/>
            <person name="Hasebe M."/>
            <person name="Maruyama T."/>
            <person name="Minagawa J."/>
            <person name="Obokata J."/>
            <person name="Shigenobu S."/>
        </authorList>
    </citation>
    <scope>NUCLEOTIDE SEQUENCE [LARGE SCALE GENOMIC DNA]</scope>
</reference>
<protein>
    <recommendedName>
        <fullName evidence="3">Fibronectin type-III domain-containing protein</fullName>
    </recommendedName>
</protein>
<sequence>MDPQCESHLLHWCGPHRIKNIRDVIDFHSCFFMTVEALHNGTTYTLTALTALGTGFSDDDGNDDSNEPQKACQK</sequence>
<proteinExistence type="predicted"/>
<dbReference type="EMBL" id="BLXT01002056">
    <property type="protein sequence ID" value="GFN90622.1"/>
    <property type="molecule type" value="Genomic_DNA"/>
</dbReference>
<evidence type="ECO:0000313" key="1">
    <source>
        <dbReference type="EMBL" id="GFN90622.1"/>
    </source>
</evidence>
<organism evidence="1 2">
    <name type="scientific">Plakobranchus ocellatus</name>
    <dbReference type="NCBI Taxonomy" id="259542"/>
    <lineage>
        <taxon>Eukaryota</taxon>
        <taxon>Metazoa</taxon>
        <taxon>Spiralia</taxon>
        <taxon>Lophotrochozoa</taxon>
        <taxon>Mollusca</taxon>
        <taxon>Gastropoda</taxon>
        <taxon>Heterobranchia</taxon>
        <taxon>Euthyneura</taxon>
        <taxon>Panpulmonata</taxon>
        <taxon>Sacoglossa</taxon>
        <taxon>Placobranchoidea</taxon>
        <taxon>Plakobranchidae</taxon>
        <taxon>Plakobranchus</taxon>
    </lineage>
</organism>
<gene>
    <name evidence="1" type="ORF">PoB_001712800</name>
</gene>